<dbReference type="STRING" id="91360.SAMN05660330_00816"/>
<gene>
    <name evidence="4" type="ORF">SAMN05660330_00816</name>
</gene>
<dbReference type="InterPro" id="IPR038601">
    <property type="entry name" value="MttB-like_sf"/>
</dbReference>
<dbReference type="GO" id="GO:0008168">
    <property type="term" value="F:methyltransferase activity"/>
    <property type="evidence" value="ECO:0007669"/>
    <property type="project" value="UniProtKB-KW"/>
</dbReference>
<keyword evidence="3 4" id="KW-0808">Transferase</keyword>
<accession>A0A1H0LIR2</accession>
<keyword evidence="5" id="KW-1185">Reference proteome</keyword>
<dbReference type="Proteomes" id="UP000199073">
    <property type="component" value="Unassembled WGS sequence"/>
</dbReference>
<comment type="similarity">
    <text evidence="1">Belongs to the trimethylamine methyltransferase family.</text>
</comment>
<keyword evidence="2 4" id="KW-0489">Methyltransferase</keyword>
<dbReference type="GO" id="GO:0015948">
    <property type="term" value="P:methanogenesis"/>
    <property type="evidence" value="ECO:0007669"/>
    <property type="project" value="InterPro"/>
</dbReference>
<dbReference type="AlphaFoldDB" id="A0A1H0LIR2"/>
<name>A0A1H0LIR2_9BACT</name>
<protein>
    <submittedName>
        <fullName evidence="4">Trimethylamine:corrinoid methyltransferase</fullName>
    </submittedName>
</protein>
<dbReference type="OrthoDB" id="9815793at2"/>
<evidence type="ECO:0000313" key="5">
    <source>
        <dbReference type="Proteomes" id="UP000199073"/>
    </source>
</evidence>
<sequence>MRRNVRAGMERTTGFSLPLFSDDELEEIHGATLEILEHTGVFVESEEALAVFEEGGAKINRETKIVKLPPYLVEDAIRTAPSKLFLAGRDPKNDIILEGGRVGFTTFGEGVKVRDIETGEIKAPTKEDVGNAAKLADAMEMVDIYERAVGAHEVPQVVGQLHNAEATFNNTSKHVTMGPFDGYQLEKIVEMAAEISGGMDKLQERPLVTFITCPVSPLKLVQDTCEVIMGSAKTGMAVNILSMAMSGGSSPVTLAGTLVNHNAEVLAGVTLSQLTQKGAKVIYGSSTTAMDLRLASASVGSPECAMISAAVARLARYYMLPSFVAGS</sequence>
<reference evidence="4 5" key="1">
    <citation type="submission" date="2016-10" db="EMBL/GenBank/DDBJ databases">
        <authorList>
            <person name="de Groot N.N."/>
        </authorList>
    </citation>
    <scope>NUCLEOTIDE SEQUENCE [LARGE SCALE GENOMIC DNA]</scope>
    <source>
        <strain evidence="4 5">DSM 12130</strain>
    </source>
</reference>
<dbReference type="GO" id="GO:0032259">
    <property type="term" value="P:methylation"/>
    <property type="evidence" value="ECO:0007669"/>
    <property type="project" value="UniProtKB-KW"/>
</dbReference>
<dbReference type="Gene3D" id="3.20.20.480">
    <property type="entry name" value="Trimethylamine methyltransferase-like"/>
    <property type="match status" value="1"/>
</dbReference>
<dbReference type="Pfam" id="PF06253">
    <property type="entry name" value="MTTB"/>
    <property type="match status" value="1"/>
</dbReference>
<evidence type="ECO:0000256" key="1">
    <source>
        <dbReference type="ARBA" id="ARBA00007137"/>
    </source>
</evidence>
<proteinExistence type="inferred from homology"/>
<dbReference type="EMBL" id="FNJI01000004">
    <property type="protein sequence ID" value="SDO68042.1"/>
    <property type="molecule type" value="Genomic_DNA"/>
</dbReference>
<dbReference type="InterPro" id="IPR010426">
    <property type="entry name" value="MTTB_MeTrfase"/>
</dbReference>
<organism evidence="4 5">
    <name type="scientific">Desulforhopalus singaporensis</name>
    <dbReference type="NCBI Taxonomy" id="91360"/>
    <lineage>
        <taxon>Bacteria</taxon>
        <taxon>Pseudomonadati</taxon>
        <taxon>Thermodesulfobacteriota</taxon>
        <taxon>Desulfobulbia</taxon>
        <taxon>Desulfobulbales</taxon>
        <taxon>Desulfocapsaceae</taxon>
        <taxon>Desulforhopalus</taxon>
    </lineage>
</organism>
<evidence type="ECO:0000313" key="4">
    <source>
        <dbReference type="EMBL" id="SDO68042.1"/>
    </source>
</evidence>
<evidence type="ECO:0000256" key="3">
    <source>
        <dbReference type="ARBA" id="ARBA00022679"/>
    </source>
</evidence>
<evidence type="ECO:0000256" key="2">
    <source>
        <dbReference type="ARBA" id="ARBA00022603"/>
    </source>
</evidence>